<feature type="transmembrane region" description="Helical" evidence="1">
    <location>
        <begin position="12"/>
        <end position="31"/>
    </location>
</feature>
<accession>A0ABT2S1W6</accession>
<gene>
    <name evidence="2" type="ORF">OCV63_15220</name>
</gene>
<reference evidence="2 3" key="1">
    <citation type="journal article" date="2021" name="ISME Commun">
        <title>Automated analysis of genomic sequences facilitates high-throughput and comprehensive description of bacteria.</title>
        <authorList>
            <person name="Hitch T.C.A."/>
        </authorList>
    </citation>
    <scope>NUCLEOTIDE SEQUENCE [LARGE SCALE GENOMIC DNA]</scope>
    <source>
        <strain evidence="2 3">Sanger_04</strain>
    </source>
</reference>
<dbReference type="PROSITE" id="PS51257">
    <property type="entry name" value="PROKAR_LIPOPROTEIN"/>
    <property type="match status" value="1"/>
</dbReference>
<dbReference type="RefSeq" id="WP_158365156.1">
    <property type="nucleotide sequence ID" value="NZ_JAOQKC010000027.1"/>
</dbReference>
<feature type="transmembrane region" description="Helical" evidence="1">
    <location>
        <begin position="91"/>
        <end position="110"/>
    </location>
</feature>
<keyword evidence="1" id="KW-0812">Transmembrane</keyword>
<proteinExistence type="predicted"/>
<keyword evidence="1" id="KW-1133">Transmembrane helix</keyword>
<evidence type="ECO:0000313" key="3">
    <source>
        <dbReference type="Proteomes" id="UP001652461"/>
    </source>
</evidence>
<name>A0ABT2S1W6_9FIRM</name>
<comment type="caution">
    <text evidence="2">The sequence shown here is derived from an EMBL/GenBank/DDBJ whole genome shotgun (WGS) entry which is preliminary data.</text>
</comment>
<keyword evidence="1" id="KW-0472">Membrane</keyword>
<dbReference type="Proteomes" id="UP001652461">
    <property type="component" value="Unassembled WGS sequence"/>
</dbReference>
<organism evidence="2 3">
    <name type="scientific">Laedolimicola ammoniilytica</name>
    <dbReference type="NCBI Taxonomy" id="2981771"/>
    <lineage>
        <taxon>Bacteria</taxon>
        <taxon>Bacillati</taxon>
        <taxon>Bacillota</taxon>
        <taxon>Clostridia</taxon>
        <taxon>Lachnospirales</taxon>
        <taxon>Lachnospiraceae</taxon>
        <taxon>Laedolimicola</taxon>
    </lineage>
</organism>
<feature type="transmembrane region" description="Helical" evidence="1">
    <location>
        <begin position="37"/>
        <end position="56"/>
    </location>
</feature>
<dbReference type="EMBL" id="JAOQKC010000027">
    <property type="protein sequence ID" value="MCU6698230.1"/>
    <property type="molecule type" value="Genomic_DNA"/>
</dbReference>
<evidence type="ECO:0000313" key="2">
    <source>
        <dbReference type="EMBL" id="MCU6698230.1"/>
    </source>
</evidence>
<feature type="transmembrane region" description="Helical" evidence="1">
    <location>
        <begin position="116"/>
        <end position="133"/>
    </location>
</feature>
<sequence length="135" mass="14780">MEVYKKSYTGFVVWLIGFCVVVVGACFLPNLGTQLTLAVVDNASTIGIFILTLLIYQTESVYWYNGTSYEDAKAVGSERRKAFALAHMKRFGYLALIFLAYSVVSLMVGIPYGFDVAIACAGILIVALSTIKLKL</sequence>
<evidence type="ECO:0000256" key="1">
    <source>
        <dbReference type="SAM" id="Phobius"/>
    </source>
</evidence>
<keyword evidence="3" id="KW-1185">Reference proteome</keyword>
<protein>
    <submittedName>
        <fullName evidence="2">Uncharacterized protein</fullName>
    </submittedName>
</protein>